<dbReference type="AlphaFoldDB" id="A0A346Y2J3"/>
<sequence>MISVEHDGPITIVTIDRPDVRNAVDGPTAEGLRKAFRTFDSDDDRSVAILTGAGGHFSAGADLVAMTDPERELKMQAPPAPGPLGCTRMRLDKPVIAAVEGYAVAGGLELALWADLRVAAESAVFGVFCRRFGVPLVDLGAVRLPRLIGHSHAMDMILTGRAVDAEEAKMMGLANRVVPDGQALDAALELARSLVAFPQRTMRSDRRIAIEQWDLDDERWHMREYLLGRTVLMSGEAEEGMRRFAAGEGRHGEFDQD</sequence>
<organism evidence="3 4">
    <name type="scientific">Euzebya pacifica</name>
    <dbReference type="NCBI Taxonomy" id="1608957"/>
    <lineage>
        <taxon>Bacteria</taxon>
        <taxon>Bacillati</taxon>
        <taxon>Actinomycetota</taxon>
        <taxon>Nitriliruptoria</taxon>
        <taxon>Euzebyales</taxon>
    </lineage>
</organism>
<protein>
    <submittedName>
        <fullName evidence="3">Enoyl-CoA hydratase</fullName>
    </submittedName>
</protein>
<name>A0A346Y2J3_9ACTN</name>
<dbReference type="RefSeq" id="WP_114593000.1">
    <property type="nucleotide sequence ID" value="NZ_CP031165.1"/>
</dbReference>
<dbReference type="PANTHER" id="PTHR43802:SF1">
    <property type="entry name" value="IP11341P-RELATED"/>
    <property type="match status" value="1"/>
</dbReference>
<evidence type="ECO:0000313" key="3">
    <source>
        <dbReference type="EMBL" id="AXV08690.1"/>
    </source>
</evidence>
<dbReference type="PANTHER" id="PTHR43802">
    <property type="entry name" value="ENOYL-COA HYDRATASE"/>
    <property type="match status" value="1"/>
</dbReference>
<dbReference type="InterPro" id="IPR001753">
    <property type="entry name" value="Enoyl-CoA_hydra/iso"/>
</dbReference>
<dbReference type="Proteomes" id="UP000264006">
    <property type="component" value="Chromosome"/>
</dbReference>
<dbReference type="Pfam" id="PF00378">
    <property type="entry name" value="ECH_1"/>
    <property type="match status" value="1"/>
</dbReference>
<evidence type="ECO:0000256" key="1">
    <source>
        <dbReference type="ARBA" id="ARBA00005254"/>
    </source>
</evidence>
<dbReference type="CDD" id="cd06558">
    <property type="entry name" value="crotonase-like"/>
    <property type="match status" value="1"/>
</dbReference>
<dbReference type="PROSITE" id="PS00166">
    <property type="entry name" value="ENOYL_COA_HYDRATASE"/>
    <property type="match status" value="1"/>
</dbReference>
<dbReference type="Gene3D" id="3.90.226.10">
    <property type="entry name" value="2-enoyl-CoA Hydratase, Chain A, domain 1"/>
    <property type="match status" value="1"/>
</dbReference>
<dbReference type="GO" id="GO:0003824">
    <property type="term" value="F:catalytic activity"/>
    <property type="evidence" value="ECO:0007669"/>
    <property type="project" value="InterPro"/>
</dbReference>
<dbReference type="KEGG" id="euz:DVS28_a4022"/>
<comment type="similarity">
    <text evidence="1 2">Belongs to the enoyl-CoA hydratase/isomerase family.</text>
</comment>
<evidence type="ECO:0000313" key="4">
    <source>
        <dbReference type="Proteomes" id="UP000264006"/>
    </source>
</evidence>
<proteinExistence type="inferred from homology"/>
<accession>A0A346Y2J3</accession>
<dbReference type="NCBIfam" id="NF006108">
    <property type="entry name" value="PRK08259.1"/>
    <property type="match status" value="1"/>
</dbReference>
<dbReference type="InterPro" id="IPR029045">
    <property type="entry name" value="ClpP/crotonase-like_dom_sf"/>
</dbReference>
<keyword evidence="4" id="KW-1185">Reference proteome</keyword>
<evidence type="ECO:0000256" key="2">
    <source>
        <dbReference type="RuleBase" id="RU003707"/>
    </source>
</evidence>
<dbReference type="Gene3D" id="1.10.287.2460">
    <property type="match status" value="1"/>
</dbReference>
<dbReference type="OrthoDB" id="4284283at2"/>
<reference evidence="3 4" key="1">
    <citation type="submission" date="2018-09" db="EMBL/GenBank/DDBJ databases">
        <title>Complete genome sequence of Euzebya sp. DY32-46 isolated from seawater of Pacific Ocean.</title>
        <authorList>
            <person name="Xu L."/>
            <person name="Wu Y.-H."/>
            <person name="Xu X.-W."/>
        </authorList>
    </citation>
    <scope>NUCLEOTIDE SEQUENCE [LARGE SCALE GENOMIC DNA]</scope>
    <source>
        <strain evidence="3 4">DY32-46</strain>
    </source>
</reference>
<dbReference type="EMBL" id="CP031165">
    <property type="protein sequence ID" value="AXV08690.1"/>
    <property type="molecule type" value="Genomic_DNA"/>
</dbReference>
<gene>
    <name evidence="3" type="ORF">DVS28_a4022</name>
</gene>
<dbReference type="SUPFAM" id="SSF52096">
    <property type="entry name" value="ClpP/crotonase"/>
    <property type="match status" value="1"/>
</dbReference>
<dbReference type="InterPro" id="IPR018376">
    <property type="entry name" value="Enoyl-CoA_hyd/isom_CS"/>
</dbReference>